<gene>
    <name evidence="1" type="primary">jg12210</name>
    <name evidence="1" type="ORF">PAEG_LOCUS6634</name>
</gene>
<evidence type="ECO:0000313" key="2">
    <source>
        <dbReference type="Proteomes" id="UP000838756"/>
    </source>
</evidence>
<evidence type="ECO:0000313" key="1">
    <source>
        <dbReference type="EMBL" id="CAH2220750.1"/>
    </source>
</evidence>
<keyword evidence="2" id="KW-1185">Reference proteome</keyword>
<protein>
    <submittedName>
        <fullName evidence="1">Jg12210 protein</fullName>
    </submittedName>
</protein>
<reference evidence="1" key="1">
    <citation type="submission" date="2022-03" db="EMBL/GenBank/DDBJ databases">
        <authorList>
            <person name="Lindestad O."/>
        </authorList>
    </citation>
    <scope>NUCLEOTIDE SEQUENCE</scope>
</reference>
<proteinExistence type="predicted"/>
<comment type="caution">
    <text evidence="1">The sequence shown here is derived from an EMBL/GenBank/DDBJ whole genome shotgun (WGS) entry which is preliminary data.</text>
</comment>
<organism evidence="1 2">
    <name type="scientific">Pararge aegeria aegeria</name>
    <dbReference type="NCBI Taxonomy" id="348720"/>
    <lineage>
        <taxon>Eukaryota</taxon>
        <taxon>Metazoa</taxon>
        <taxon>Ecdysozoa</taxon>
        <taxon>Arthropoda</taxon>
        <taxon>Hexapoda</taxon>
        <taxon>Insecta</taxon>
        <taxon>Pterygota</taxon>
        <taxon>Neoptera</taxon>
        <taxon>Endopterygota</taxon>
        <taxon>Lepidoptera</taxon>
        <taxon>Glossata</taxon>
        <taxon>Ditrysia</taxon>
        <taxon>Papilionoidea</taxon>
        <taxon>Nymphalidae</taxon>
        <taxon>Satyrinae</taxon>
        <taxon>Satyrini</taxon>
        <taxon>Parargina</taxon>
        <taxon>Pararge</taxon>
    </lineage>
</organism>
<dbReference type="EMBL" id="CAKXAJ010020201">
    <property type="protein sequence ID" value="CAH2220750.1"/>
    <property type="molecule type" value="Genomic_DNA"/>
</dbReference>
<sequence>GKQTCGIFQPSPSPPSTRERMCVYSFFTHPLCGLLLRDNFFAEVNHGFPRPIAVRHGKYNAVQREVRADFRF</sequence>
<name>A0A8S4QW02_9NEOP</name>
<dbReference type="Proteomes" id="UP000838756">
    <property type="component" value="Unassembled WGS sequence"/>
</dbReference>
<accession>A0A8S4QW02</accession>
<dbReference type="AlphaFoldDB" id="A0A8S4QW02"/>
<feature type="non-terminal residue" evidence="1">
    <location>
        <position position="1"/>
    </location>
</feature>